<accession>K1LSE9</accession>
<reference evidence="1 2" key="1">
    <citation type="submission" date="2012-07" db="EMBL/GenBank/DDBJ databases">
        <title>The Genome Sequence of Facklamia hominis CCUG 36813.</title>
        <authorList>
            <consortium name="The Broad Institute Genome Sequencing Platform"/>
            <person name="Earl A."/>
            <person name="Ward D."/>
            <person name="Feldgarden M."/>
            <person name="Gevers D."/>
            <person name="Huys G."/>
            <person name="Walker B."/>
            <person name="Young S.K."/>
            <person name="Zeng Q."/>
            <person name="Gargeya S."/>
            <person name="Fitzgerald M."/>
            <person name="Haas B."/>
            <person name="Abouelleil A."/>
            <person name="Alvarado L."/>
            <person name="Arachchi H.M."/>
            <person name="Berlin A.M."/>
            <person name="Chapman S.B."/>
            <person name="Goldberg J."/>
            <person name="Griggs A."/>
            <person name="Gujja S."/>
            <person name="Hansen M."/>
            <person name="Howarth C."/>
            <person name="Imamovic A."/>
            <person name="Larimer J."/>
            <person name="McCowen C."/>
            <person name="Montmayeur A."/>
            <person name="Murphy C."/>
            <person name="Neiman D."/>
            <person name="Pearson M."/>
            <person name="Priest M."/>
            <person name="Roberts A."/>
            <person name="Saif S."/>
            <person name="Shea T."/>
            <person name="Sisk P."/>
            <person name="Sykes S."/>
            <person name="Wortman J."/>
            <person name="Nusbaum C."/>
            <person name="Birren B."/>
        </authorList>
    </citation>
    <scope>NUCLEOTIDE SEQUENCE [LARGE SCALE GENOMIC DNA]</scope>
    <source>
        <strain evidence="1 2">CCUG 36813</strain>
    </source>
</reference>
<comment type="caution">
    <text evidence="1">The sequence shown here is derived from an EMBL/GenBank/DDBJ whole genome shotgun (WGS) entry which is preliminary data.</text>
</comment>
<dbReference type="Proteomes" id="UP000004465">
    <property type="component" value="Unassembled WGS sequence"/>
</dbReference>
<gene>
    <name evidence="1" type="ORF">HMPREF9706_01232</name>
</gene>
<protein>
    <submittedName>
        <fullName evidence="1">Uncharacterized protein</fullName>
    </submittedName>
</protein>
<dbReference type="AlphaFoldDB" id="K1LSE9"/>
<keyword evidence="2" id="KW-1185">Reference proteome</keyword>
<evidence type="ECO:0000313" key="1">
    <source>
        <dbReference type="EMBL" id="EKB55042.1"/>
    </source>
</evidence>
<evidence type="ECO:0000313" key="2">
    <source>
        <dbReference type="Proteomes" id="UP000004465"/>
    </source>
</evidence>
<proteinExistence type="predicted"/>
<dbReference type="EMBL" id="AGZD01000007">
    <property type="protein sequence ID" value="EKB55042.1"/>
    <property type="molecule type" value="Genomic_DNA"/>
</dbReference>
<sequence length="34" mass="3935">MSQLLIIHPSLDTDSAKIEWWGKSIELNTIFIPH</sequence>
<dbReference type="HOGENOM" id="CLU_3373838_0_0_9"/>
<name>K1LSE9_9LACT</name>
<organism evidence="1 2">
    <name type="scientific">Facklamia hominis CCUG 36813</name>
    <dbReference type="NCBI Taxonomy" id="883111"/>
    <lineage>
        <taxon>Bacteria</taxon>
        <taxon>Bacillati</taxon>
        <taxon>Bacillota</taxon>
        <taxon>Bacilli</taxon>
        <taxon>Lactobacillales</taxon>
        <taxon>Aerococcaceae</taxon>
        <taxon>Facklamia</taxon>
    </lineage>
</organism>